<keyword evidence="4" id="KW-0378">Hydrolase</keyword>
<evidence type="ECO:0000259" key="3">
    <source>
        <dbReference type="Pfam" id="PF18998"/>
    </source>
</evidence>
<reference evidence="5" key="1">
    <citation type="journal article" date="2019" name="Int. J. Syst. Evol. Microbiol.">
        <title>The Global Catalogue of Microorganisms (GCM) 10K type strain sequencing project: providing services to taxonomists for standard genome sequencing and annotation.</title>
        <authorList>
            <consortium name="The Broad Institute Genomics Platform"/>
            <consortium name="The Broad Institute Genome Sequencing Center for Infectious Disease"/>
            <person name="Wu L."/>
            <person name="Ma J."/>
        </authorList>
    </citation>
    <scope>NUCLEOTIDE SEQUENCE [LARGE SCALE GENOMIC DNA]</scope>
    <source>
        <strain evidence="5">JCM 4505</strain>
    </source>
</reference>
<evidence type="ECO:0000313" key="4">
    <source>
        <dbReference type="EMBL" id="GAA0275119.1"/>
    </source>
</evidence>
<name>A0ABP3EUK0_9ACTN</name>
<feature type="signal peptide" evidence="2">
    <location>
        <begin position="1"/>
        <end position="24"/>
    </location>
</feature>
<comment type="caution">
    <text evidence="4">The sequence shown here is derived from an EMBL/GenBank/DDBJ whole genome shotgun (WGS) entry which is preliminary data.</text>
</comment>
<keyword evidence="4" id="KW-0482">Metalloprotease</keyword>
<protein>
    <submittedName>
        <fullName evidence="4">Zinc-dependent metalloprotease</fullName>
    </submittedName>
</protein>
<evidence type="ECO:0000256" key="2">
    <source>
        <dbReference type="SAM" id="SignalP"/>
    </source>
</evidence>
<organism evidence="4 5">
    <name type="scientific">Streptomyces polychromogenes</name>
    <dbReference type="NCBI Taxonomy" id="67342"/>
    <lineage>
        <taxon>Bacteria</taxon>
        <taxon>Bacillati</taxon>
        <taxon>Actinomycetota</taxon>
        <taxon>Actinomycetes</taxon>
        <taxon>Kitasatosporales</taxon>
        <taxon>Streptomycetaceae</taxon>
        <taxon>Streptomyces</taxon>
    </lineage>
</organism>
<gene>
    <name evidence="4" type="ORF">GCM10010302_10960</name>
</gene>
<feature type="domain" description="Bacterial repeat" evidence="3">
    <location>
        <begin position="452"/>
        <end position="520"/>
    </location>
</feature>
<dbReference type="Proteomes" id="UP001501867">
    <property type="component" value="Unassembled WGS sequence"/>
</dbReference>
<sequence length="523" mass="55884">MCGMTPLRRPGRSRLLALCVTAMAALPLAAASATGVSAAPAVTRVPSPSDGDGAEVLRDRTVPLALDDFRTLCTGAPFGAPRAWTFDFFDNVRLTAVEDGIDDDAGTRTWSGHVKGRPDTSVIVSLRGVCSAARTQPEGTVVEVVADLGKHVYHLETLPGRPLRARITEEDPAKQPHHAPDELAVSPSARTAPRHSLAGRAAATSQNPAVIDVIAGYTPLAVQRAGSEQQVVNTIHWAERKMNEALADSGVPASIDIIGTYNTGYTGNNTSSVMWSKLSNPHDYELGSAAADLRRRYGVDLITVVNSVPGQSSGQGSLPVRGNFDESLAFSVVDYDSLTGWYNLGHEIGHNLGLFHDRRTLSQQVPDGSWVNDLNTPYGTGWITADEEHTSLMAYASSCRRPCRTENTYSDPQLSIYGQPLGNESNDNARLARLTAPIVAGYRALTVARTRYALTLESSDGGSVRPAVYGPYKPGTVVAVTATPAAGHRLAAWIYDGRQYGPSEQVNVTMDAAHTLRAVFIEA</sequence>
<accession>A0ABP3EUK0</accession>
<dbReference type="InterPro" id="IPR044060">
    <property type="entry name" value="Bacterial_rp_domain"/>
</dbReference>
<feature type="compositionally biased region" description="Basic and acidic residues" evidence="1">
    <location>
        <begin position="170"/>
        <end position="181"/>
    </location>
</feature>
<keyword evidence="2" id="KW-0732">Signal</keyword>
<keyword evidence="5" id="KW-1185">Reference proteome</keyword>
<dbReference type="GO" id="GO:0008237">
    <property type="term" value="F:metallopeptidase activity"/>
    <property type="evidence" value="ECO:0007669"/>
    <property type="project" value="UniProtKB-KW"/>
</dbReference>
<dbReference type="Pfam" id="PF18998">
    <property type="entry name" value="Flg_new_2"/>
    <property type="match status" value="1"/>
</dbReference>
<keyword evidence="4" id="KW-0645">Protease</keyword>
<feature type="chain" id="PRO_5047478702" evidence="2">
    <location>
        <begin position="25"/>
        <end position="523"/>
    </location>
</feature>
<dbReference type="Pfam" id="PF13688">
    <property type="entry name" value="Reprolysin_5"/>
    <property type="match status" value="1"/>
</dbReference>
<proteinExistence type="predicted"/>
<dbReference type="EMBL" id="BAAABV010000009">
    <property type="protein sequence ID" value="GAA0275119.1"/>
    <property type="molecule type" value="Genomic_DNA"/>
</dbReference>
<feature type="region of interest" description="Disordered" evidence="1">
    <location>
        <begin position="170"/>
        <end position="203"/>
    </location>
</feature>
<evidence type="ECO:0000256" key="1">
    <source>
        <dbReference type="SAM" id="MobiDB-lite"/>
    </source>
</evidence>
<evidence type="ECO:0000313" key="5">
    <source>
        <dbReference type="Proteomes" id="UP001501867"/>
    </source>
</evidence>
<dbReference type="SUPFAM" id="SSF55486">
    <property type="entry name" value="Metalloproteases ('zincins'), catalytic domain"/>
    <property type="match status" value="1"/>
</dbReference>